<evidence type="ECO:0000256" key="1">
    <source>
        <dbReference type="ARBA" id="ARBA00022679"/>
    </source>
</evidence>
<comment type="caution">
    <text evidence="4">The sequence shown here is derived from an EMBL/GenBank/DDBJ whole genome shotgun (WGS) entry which is preliminary data.</text>
</comment>
<evidence type="ECO:0000259" key="3">
    <source>
        <dbReference type="PROSITE" id="PS51186"/>
    </source>
</evidence>
<keyword evidence="5" id="KW-1185">Reference proteome</keyword>
<gene>
    <name evidence="4" type="ORF">GCM10009844_27020</name>
</gene>
<reference evidence="5" key="1">
    <citation type="journal article" date="2019" name="Int. J. Syst. Evol. Microbiol.">
        <title>The Global Catalogue of Microorganisms (GCM) 10K type strain sequencing project: providing services to taxonomists for standard genome sequencing and annotation.</title>
        <authorList>
            <consortium name="The Broad Institute Genomics Platform"/>
            <consortium name="The Broad Institute Genome Sequencing Center for Infectious Disease"/>
            <person name="Wu L."/>
            <person name="Ma J."/>
        </authorList>
    </citation>
    <scope>NUCLEOTIDE SEQUENCE [LARGE SCALE GENOMIC DNA]</scope>
    <source>
        <strain evidence="5">JCM 16022</strain>
    </source>
</reference>
<feature type="domain" description="N-acetyltransferase" evidence="3">
    <location>
        <begin position="11"/>
        <end position="169"/>
    </location>
</feature>
<dbReference type="Gene3D" id="3.40.630.30">
    <property type="match status" value="1"/>
</dbReference>
<evidence type="ECO:0000256" key="2">
    <source>
        <dbReference type="ARBA" id="ARBA00023315"/>
    </source>
</evidence>
<dbReference type="SUPFAM" id="SSF55729">
    <property type="entry name" value="Acyl-CoA N-acyltransferases (Nat)"/>
    <property type="match status" value="1"/>
</dbReference>
<evidence type="ECO:0000313" key="5">
    <source>
        <dbReference type="Proteomes" id="UP001501771"/>
    </source>
</evidence>
<evidence type="ECO:0000313" key="4">
    <source>
        <dbReference type="EMBL" id="GAA2148529.1"/>
    </source>
</evidence>
<protein>
    <recommendedName>
        <fullName evidence="3">N-acetyltransferase domain-containing protein</fullName>
    </recommendedName>
</protein>
<dbReference type="CDD" id="cd04301">
    <property type="entry name" value="NAT_SF"/>
    <property type="match status" value="1"/>
</dbReference>
<keyword evidence="2" id="KW-0012">Acyltransferase</keyword>
<dbReference type="InterPro" id="IPR000182">
    <property type="entry name" value="GNAT_dom"/>
</dbReference>
<keyword evidence="1" id="KW-0808">Transferase</keyword>
<dbReference type="Proteomes" id="UP001501771">
    <property type="component" value="Unassembled WGS sequence"/>
</dbReference>
<dbReference type="Pfam" id="PF00583">
    <property type="entry name" value="Acetyltransf_1"/>
    <property type="match status" value="1"/>
</dbReference>
<proteinExistence type="predicted"/>
<dbReference type="InterPro" id="IPR050832">
    <property type="entry name" value="Bact_Acetyltransf"/>
</dbReference>
<dbReference type="EMBL" id="BAAAQR010000008">
    <property type="protein sequence ID" value="GAA2148529.1"/>
    <property type="molecule type" value="Genomic_DNA"/>
</dbReference>
<name>A0ABP5LQB6_9ACTN</name>
<dbReference type="PROSITE" id="PS51186">
    <property type="entry name" value="GNAT"/>
    <property type="match status" value="1"/>
</dbReference>
<organism evidence="4 5">
    <name type="scientific">Nocardioides koreensis</name>
    <dbReference type="NCBI Taxonomy" id="433651"/>
    <lineage>
        <taxon>Bacteria</taxon>
        <taxon>Bacillati</taxon>
        <taxon>Actinomycetota</taxon>
        <taxon>Actinomycetes</taxon>
        <taxon>Propionibacteriales</taxon>
        <taxon>Nocardioidaceae</taxon>
        <taxon>Nocardioides</taxon>
    </lineage>
</organism>
<dbReference type="RefSeq" id="WP_344152959.1">
    <property type="nucleotide sequence ID" value="NZ_BAAAQR010000008.1"/>
</dbReference>
<dbReference type="PANTHER" id="PTHR43877">
    <property type="entry name" value="AMINOALKYLPHOSPHONATE N-ACETYLTRANSFERASE-RELATED-RELATED"/>
    <property type="match status" value="1"/>
</dbReference>
<dbReference type="InterPro" id="IPR016181">
    <property type="entry name" value="Acyl_CoA_acyltransferase"/>
</dbReference>
<sequence>MSDTSVPGDTLRVTTCDTVEALAAASGLFNQYRHHYGAPPDADERTLGWLTDMVQSNMLTVYTASVGSPADAPAIGLATGHAVPASLVMGRFWQLRDLYVLPGSRRQGAAAALVSAVREAALAAGATRLSLVTEPGNQAALGLYRRLGFRPVEGLASLSLDLAPREIRE</sequence>
<accession>A0ABP5LQB6</accession>